<feature type="compositionally biased region" description="Basic and acidic residues" evidence="1">
    <location>
        <begin position="111"/>
        <end position="126"/>
    </location>
</feature>
<dbReference type="AlphaFoldDB" id="A0A9X1X8C3"/>
<evidence type="ECO:0000313" key="3">
    <source>
        <dbReference type="Proteomes" id="UP001139450"/>
    </source>
</evidence>
<comment type="caution">
    <text evidence="2">The sequence shown here is derived from an EMBL/GenBank/DDBJ whole genome shotgun (WGS) entry which is preliminary data.</text>
</comment>
<dbReference type="EMBL" id="JALJEJ010000016">
    <property type="protein sequence ID" value="MCJ8212020.1"/>
    <property type="molecule type" value="Genomic_DNA"/>
</dbReference>
<feature type="compositionally biased region" description="Polar residues" evidence="1">
    <location>
        <begin position="160"/>
        <end position="175"/>
    </location>
</feature>
<reference evidence="2" key="1">
    <citation type="submission" date="2022-04" db="EMBL/GenBank/DDBJ databases">
        <title>Mucilaginibacter sp. RS28 isolated from freshwater.</title>
        <authorList>
            <person name="Ko S.-R."/>
        </authorList>
    </citation>
    <scope>NUCLEOTIDE SEQUENCE</scope>
    <source>
        <strain evidence="2">RS28</strain>
    </source>
</reference>
<accession>A0A9X1X8C3</accession>
<feature type="region of interest" description="Disordered" evidence="1">
    <location>
        <begin position="79"/>
        <end position="358"/>
    </location>
</feature>
<evidence type="ECO:0000313" key="2">
    <source>
        <dbReference type="EMBL" id="MCJ8212020.1"/>
    </source>
</evidence>
<proteinExistence type="predicted"/>
<protein>
    <submittedName>
        <fullName evidence="2">Uncharacterized protein</fullName>
    </submittedName>
</protein>
<dbReference type="Proteomes" id="UP001139450">
    <property type="component" value="Unassembled WGS sequence"/>
</dbReference>
<sequence length="358" mass="39329">MTFEKFFKKKKINLPALQNAEGVLFAEFKEHYELMGEKSFDHTKKYWFNKLRRLYPLPPEVKAEKVVMENKLAEQAITESLAEPAPKPVEAPKTGFTPRFRAGAATTKPAAEPEKTAEEPSVESKETTVTPPAAKPGFTPRFKAGVTKPAYSANEEKTDSQTAEVQATAETKSAQPTPPTAKPGFTPRFKAGVTKPAPSILESKPEESNEPDAAAEPGQPKAEDKRTGTAPEPPKGFKPRFKPGVTKQIPSNVPPAELDQRQSATMTPEVNEAAAAQDEARKANPDADVSATKPDFQKEKEAAQEEFGSPERLNRKLTPEEGVEDLKPFTKEAPLKEEEKPTSTPPKIGFKPRFKPKQ</sequence>
<name>A0A9X1X8C3_9SPHI</name>
<gene>
    <name evidence="2" type="ORF">MUY27_20050</name>
</gene>
<dbReference type="RefSeq" id="WP_245133198.1">
    <property type="nucleotide sequence ID" value="NZ_JALJEJ010000016.1"/>
</dbReference>
<evidence type="ECO:0000256" key="1">
    <source>
        <dbReference type="SAM" id="MobiDB-lite"/>
    </source>
</evidence>
<feature type="compositionally biased region" description="Basic and acidic residues" evidence="1">
    <location>
        <begin position="312"/>
        <end position="341"/>
    </location>
</feature>
<organism evidence="2 3">
    <name type="scientific">Mucilaginibacter straminoryzae</name>
    <dbReference type="NCBI Taxonomy" id="2932774"/>
    <lineage>
        <taxon>Bacteria</taxon>
        <taxon>Pseudomonadati</taxon>
        <taxon>Bacteroidota</taxon>
        <taxon>Sphingobacteriia</taxon>
        <taxon>Sphingobacteriales</taxon>
        <taxon>Sphingobacteriaceae</taxon>
        <taxon>Mucilaginibacter</taxon>
    </lineage>
</organism>
<keyword evidence="3" id="KW-1185">Reference proteome</keyword>